<organism evidence="1">
    <name type="scientific">Siphoviridae sp. ctrok7</name>
    <dbReference type="NCBI Taxonomy" id="2826480"/>
    <lineage>
        <taxon>Viruses</taxon>
        <taxon>Duplodnaviria</taxon>
        <taxon>Heunggongvirae</taxon>
        <taxon>Uroviricota</taxon>
        <taxon>Caudoviricetes</taxon>
    </lineage>
</organism>
<dbReference type="InterPro" id="IPR046679">
    <property type="entry name" value="DUF6549"/>
</dbReference>
<sequence length="205" mass="23718">MKKYLIIAAIALAVSAVVTIWVQRSRINTLTGERDKYRTNTETLLQEVSRYQTKDSLNAAKVGVLELKLSEFEKYRASDAELIKTLQTKNRELERVTTTQMETINELRATVRDSVVYLPGDTVTTVLRCIEYSDKWVDFDGCIINNTFSGKIITRDSLLITETVQYKRWLGFLWKTKRIKNREFDIVSKNPHTKITGFEVITIEK</sequence>
<evidence type="ECO:0000313" key="1">
    <source>
        <dbReference type="EMBL" id="DAD92965.1"/>
    </source>
</evidence>
<proteinExistence type="predicted"/>
<reference evidence="1" key="1">
    <citation type="journal article" date="2021" name="Proc. Natl. Acad. Sci. U.S.A.">
        <title>A Catalog of Tens of Thousands of Viruses from Human Metagenomes Reveals Hidden Associations with Chronic Diseases.</title>
        <authorList>
            <person name="Tisza M.J."/>
            <person name="Buck C.B."/>
        </authorList>
    </citation>
    <scope>NUCLEOTIDE SEQUENCE</scope>
    <source>
        <strain evidence="1">Ctrok7</strain>
    </source>
</reference>
<protein>
    <submittedName>
        <fullName evidence="1">Uncharacterized protein</fullName>
    </submittedName>
</protein>
<name>A0A8S5NDT3_9CAUD</name>
<dbReference type="Pfam" id="PF20186">
    <property type="entry name" value="DUF6549"/>
    <property type="match status" value="1"/>
</dbReference>
<dbReference type="EMBL" id="BK015149">
    <property type="protein sequence ID" value="DAD92965.1"/>
    <property type="molecule type" value="Genomic_DNA"/>
</dbReference>
<accession>A0A8S5NDT3</accession>